<accession>A0A9D1HTX2</accession>
<dbReference type="AlphaFoldDB" id="A0A9D1HTX2"/>
<reference evidence="1" key="2">
    <citation type="journal article" date="2021" name="PeerJ">
        <title>Extensive microbial diversity within the chicken gut microbiome revealed by metagenomics and culture.</title>
        <authorList>
            <person name="Gilroy R."/>
            <person name="Ravi A."/>
            <person name="Getino M."/>
            <person name="Pursley I."/>
            <person name="Horton D.L."/>
            <person name="Alikhan N.F."/>
            <person name="Baker D."/>
            <person name="Gharbi K."/>
            <person name="Hall N."/>
            <person name="Watson M."/>
            <person name="Adriaenssens E.M."/>
            <person name="Foster-Nyarko E."/>
            <person name="Jarju S."/>
            <person name="Secka A."/>
            <person name="Antonio M."/>
            <person name="Oren A."/>
            <person name="Chaudhuri R.R."/>
            <person name="La Ragione R."/>
            <person name="Hildebrand F."/>
            <person name="Pallen M.J."/>
        </authorList>
    </citation>
    <scope>NUCLEOTIDE SEQUENCE</scope>
    <source>
        <strain evidence="1">CHK197-8231</strain>
    </source>
</reference>
<evidence type="ECO:0000313" key="2">
    <source>
        <dbReference type="Proteomes" id="UP000824087"/>
    </source>
</evidence>
<dbReference type="EMBL" id="DVML01000013">
    <property type="protein sequence ID" value="HIU22451.1"/>
    <property type="molecule type" value="Genomic_DNA"/>
</dbReference>
<sequence length="302" mass="35584">MMTQKSETNVNRGNEEQFSFASISKQFHQLSQDVSLFFTYLYTGGYSVRKEVDEIECKHHITSDEAIQCFLKFTKDYLDETSYQAALLLYREGSIVPGEISQVCNAKKVEINYTHTWEDVEKIAHEFGHILFLGNNFTSQLLGETIPIFLENLAASYLRSFMEHDEIYIRQYKRMITNNTHVRDYVDSIGTCCAFPMYDIPYVLSSLLSVRLEQLYMQNKEETLKKLPVFLKALKTDDVTLAFQTLDLDVEYREGRLYCENDIRTRLVNDYFQYYIPRYQSVLNLPRVSKKRSLREKIKHFL</sequence>
<organism evidence="1 2">
    <name type="scientific">Candidatus Fimihabitans intestinipullorum</name>
    <dbReference type="NCBI Taxonomy" id="2840820"/>
    <lineage>
        <taxon>Bacteria</taxon>
        <taxon>Bacillati</taxon>
        <taxon>Mycoplasmatota</taxon>
        <taxon>Mycoplasmatota incertae sedis</taxon>
        <taxon>Candidatus Fimihabitans</taxon>
    </lineage>
</organism>
<gene>
    <name evidence="1" type="ORF">IAD49_02585</name>
</gene>
<comment type="caution">
    <text evidence="1">The sequence shown here is derived from an EMBL/GenBank/DDBJ whole genome shotgun (WGS) entry which is preliminary data.</text>
</comment>
<reference evidence="1" key="1">
    <citation type="submission" date="2020-10" db="EMBL/GenBank/DDBJ databases">
        <authorList>
            <person name="Gilroy R."/>
        </authorList>
    </citation>
    <scope>NUCLEOTIDE SEQUENCE</scope>
    <source>
        <strain evidence="1">CHK197-8231</strain>
    </source>
</reference>
<dbReference type="Proteomes" id="UP000824087">
    <property type="component" value="Unassembled WGS sequence"/>
</dbReference>
<protein>
    <submittedName>
        <fullName evidence="1">Uncharacterized protein</fullName>
    </submittedName>
</protein>
<proteinExistence type="predicted"/>
<name>A0A9D1HTX2_9BACT</name>
<dbReference type="SUPFAM" id="SSF55486">
    <property type="entry name" value="Metalloproteases ('zincins'), catalytic domain"/>
    <property type="match status" value="1"/>
</dbReference>
<evidence type="ECO:0000313" key="1">
    <source>
        <dbReference type="EMBL" id="HIU22451.1"/>
    </source>
</evidence>